<evidence type="ECO:0000259" key="1">
    <source>
        <dbReference type="Pfam" id="PF13360"/>
    </source>
</evidence>
<dbReference type="KEGG" id="cmp:Cha6605_1161"/>
<gene>
    <name evidence="2" type="ORF">Cha6605_1161</name>
</gene>
<accession>K9UD83</accession>
<protein>
    <submittedName>
        <fullName evidence="2">PQQ enzyme repeat-containing protein</fullName>
    </submittedName>
</protein>
<dbReference type="HOGENOM" id="CLU_796180_0_0_3"/>
<evidence type="ECO:0000313" key="2">
    <source>
        <dbReference type="EMBL" id="AFY92381.1"/>
    </source>
</evidence>
<feature type="domain" description="Pyrrolo-quinoline quinone repeat" evidence="1">
    <location>
        <begin position="107"/>
        <end position="326"/>
    </location>
</feature>
<dbReference type="Proteomes" id="UP000010366">
    <property type="component" value="Chromosome"/>
</dbReference>
<dbReference type="AlphaFoldDB" id="K9UD83"/>
<dbReference type="eggNOG" id="COG1520">
    <property type="taxonomic scope" value="Bacteria"/>
</dbReference>
<dbReference type="InterPro" id="IPR011047">
    <property type="entry name" value="Quinoprotein_ADH-like_sf"/>
</dbReference>
<dbReference type="Gene3D" id="2.130.10.10">
    <property type="entry name" value="YVTN repeat-like/Quinoprotein amine dehydrogenase"/>
    <property type="match status" value="1"/>
</dbReference>
<organism evidence="2 3">
    <name type="scientific">Chamaesiphon minutus (strain ATCC 27169 / PCC 6605)</name>
    <dbReference type="NCBI Taxonomy" id="1173020"/>
    <lineage>
        <taxon>Bacteria</taxon>
        <taxon>Bacillati</taxon>
        <taxon>Cyanobacteriota</taxon>
        <taxon>Cyanophyceae</taxon>
        <taxon>Gomontiellales</taxon>
        <taxon>Chamaesiphonaceae</taxon>
        <taxon>Chamaesiphon</taxon>
    </lineage>
</organism>
<dbReference type="RefSeq" id="WP_015158568.1">
    <property type="nucleotide sequence ID" value="NC_019697.1"/>
</dbReference>
<dbReference type="Pfam" id="PF13360">
    <property type="entry name" value="PQQ_2"/>
    <property type="match status" value="1"/>
</dbReference>
<dbReference type="OrthoDB" id="569343at2"/>
<dbReference type="PANTHER" id="PTHR34512:SF30">
    <property type="entry name" value="OUTER MEMBRANE PROTEIN ASSEMBLY FACTOR BAMB"/>
    <property type="match status" value="1"/>
</dbReference>
<dbReference type="SUPFAM" id="SSF50998">
    <property type="entry name" value="Quinoprotein alcohol dehydrogenase-like"/>
    <property type="match status" value="1"/>
</dbReference>
<sequence>MESIKSTSMPMRSQIRLRWITILMSLGALGLGWLSLSQRVPSLVTLDAQSGKVLWSTSVDDLPPIRRIVNYKGQVYLLAASRKESCGNWCIYIPFLSPDNDVPGITRVTAFDALSGKQLWQFNTDSNVLDWADIQVTEKSVLLKTDKLTALDPTSGQMQWSVSLPVNSQKPYEGASSFNPNLVVSRDRVALLQVLETLDNRTSRALVETWQKTTGKQHQAFTPTLSSANLNGASLAATSDTILLFLPNEPIAKISGYAPETGKLKFSIITVVKQGGSIDDFYRNLSFSGSTIYQYIYNGPNKGKSIISVEAYEANTGKLRWQVPISDSRCNGFGALPEGLYLKCDSSA</sequence>
<reference evidence="2 3" key="1">
    <citation type="submission" date="2012-05" db="EMBL/GenBank/DDBJ databases">
        <title>Finished chromosome of genome of Chamaesiphon sp. PCC 6605.</title>
        <authorList>
            <consortium name="US DOE Joint Genome Institute"/>
            <person name="Gugger M."/>
            <person name="Coursin T."/>
            <person name="Rippka R."/>
            <person name="Tandeau De Marsac N."/>
            <person name="Huntemann M."/>
            <person name="Wei C.-L."/>
            <person name="Han J."/>
            <person name="Detter J.C."/>
            <person name="Han C."/>
            <person name="Tapia R."/>
            <person name="Chen A."/>
            <person name="Kyrpides N."/>
            <person name="Mavromatis K."/>
            <person name="Markowitz V."/>
            <person name="Szeto E."/>
            <person name="Ivanova N."/>
            <person name="Pagani I."/>
            <person name="Pati A."/>
            <person name="Goodwin L."/>
            <person name="Nordberg H.P."/>
            <person name="Cantor M.N."/>
            <person name="Hua S.X."/>
            <person name="Woyke T."/>
            <person name="Kerfeld C.A."/>
        </authorList>
    </citation>
    <scope>NUCLEOTIDE SEQUENCE [LARGE SCALE GENOMIC DNA]</scope>
    <source>
        <strain evidence="3">ATCC 27169 / PCC 6605</strain>
    </source>
</reference>
<dbReference type="InterPro" id="IPR015943">
    <property type="entry name" value="WD40/YVTN_repeat-like_dom_sf"/>
</dbReference>
<evidence type="ECO:0000313" key="3">
    <source>
        <dbReference type="Proteomes" id="UP000010366"/>
    </source>
</evidence>
<keyword evidence="3" id="KW-1185">Reference proteome</keyword>
<name>K9UD83_CHAP6</name>
<dbReference type="EMBL" id="CP003600">
    <property type="protein sequence ID" value="AFY92381.1"/>
    <property type="molecule type" value="Genomic_DNA"/>
</dbReference>
<dbReference type="InterPro" id="IPR002372">
    <property type="entry name" value="PQQ_rpt_dom"/>
</dbReference>
<dbReference type="PANTHER" id="PTHR34512">
    <property type="entry name" value="CELL SURFACE PROTEIN"/>
    <property type="match status" value="1"/>
</dbReference>
<proteinExistence type="predicted"/>